<evidence type="ECO:0000259" key="3">
    <source>
        <dbReference type="Pfam" id="PF01734"/>
    </source>
</evidence>
<keyword evidence="2" id="KW-0812">Transmembrane</keyword>
<protein>
    <recommendedName>
        <fullName evidence="3">PNPLA domain-containing protein</fullName>
    </recommendedName>
</protein>
<evidence type="ECO:0000256" key="1">
    <source>
        <dbReference type="ARBA" id="ARBA00023098"/>
    </source>
</evidence>
<feature type="transmembrane region" description="Helical" evidence="2">
    <location>
        <begin position="289"/>
        <end position="310"/>
    </location>
</feature>
<feature type="transmembrane region" description="Helical" evidence="2">
    <location>
        <begin position="221"/>
        <end position="238"/>
    </location>
</feature>
<comment type="caution">
    <text evidence="4">The sequence shown here is derived from an EMBL/GenBank/DDBJ whole genome shotgun (WGS) entry which is preliminary data.</text>
</comment>
<feature type="transmembrane region" description="Helical" evidence="2">
    <location>
        <begin position="421"/>
        <end position="439"/>
    </location>
</feature>
<proteinExistence type="predicted"/>
<dbReference type="EMBL" id="DRND01000303">
    <property type="protein sequence ID" value="HFC46996.1"/>
    <property type="molecule type" value="Genomic_DNA"/>
</dbReference>
<dbReference type="AlphaFoldDB" id="A0A7V2SWE9"/>
<feature type="transmembrane region" description="Helical" evidence="2">
    <location>
        <begin position="459"/>
        <end position="478"/>
    </location>
</feature>
<feature type="domain" description="PNPLA" evidence="3">
    <location>
        <begin position="48"/>
        <end position="104"/>
    </location>
</feature>
<feature type="transmembrane region" description="Helical" evidence="2">
    <location>
        <begin position="189"/>
        <end position="214"/>
    </location>
</feature>
<evidence type="ECO:0000256" key="2">
    <source>
        <dbReference type="SAM" id="Phobius"/>
    </source>
</evidence>
<dbReference type="SUPFAM" id="SSF52151">
    <property type="entry name" value="FabD/lysophospholipase-like"/>
    <property type="match status" value="1"/>
</dbReference>
<organism evidence="4">
    <name type="scientific">Dissulfuribacter thermophilus</name>
    <dbReference type="NCBI Taxonomy" id="1156395"/>
    <lineage>
        <taxon>Bacteria</taxon>
        <taxon>Pseudomonadati</taxon>
        <taxon>Thermodesulfobacteriota</taxon>
        <taxon>Dissulfuribacteria</taxon>
        <taxon>Dissulfuribacterales</taxon>
        <taxon>Dissulfuribacteraceae</taxon>
        <taxon>Dissulfuribacter</taxon>
    </lineage>
</organism>
<feature type="non-terminal residue" evidence="4">
    <location>
        <position position="671"/>
    </location>
</feature>
<sequence>MGAPVMLYSKKDVIDEELSVIRRRRARIMKEEGREEEALDPMWGLLGLSLSGGGIRSALFNLGVLQGLSRLGILRYVDMMTSVSGGGYIAGCLSALLSAREPGEEDDSLECPFHFREGSRPLFSTRWRQFPLRDFPVEDTDDDCPEESDETGRDLGYRRFSPRTEMRHLRSHSNYLLPGGSRLGNTLQFLGAVFLNFVAPFSWFTALVLTIVALYMGLAQLLEIMYGVVYACIVYTFQPVSYLKESLHLVQQVLLRDYMYALTSAMSISVLFCLFHLYKKRAVMPIIRFVSIMNILLWIVWGALIYLNSIDIGRSFLFVPFFSALFVFLGLFAVSNMFLRSSRSKDTHARFYTAVGTTVSFMALGVLIAILPISIKKIDLLYLFSLQGLSGVALRAFLSLERFETGPESRLVALRKRVEQTALNILVILFVFLYATILGRGLDEVLMNGNWLITKCNPTPLFTAALVSAVLLCLLSLIDFNRLSNFTFYDMRLARAFLFTALTKWPDNKYHGGRREKTTRSATQKEHCQIEPRECAYRDFREMKLHELHGTLVRGDCKENDSPFCVAARGPYHIICATLNLTGASDLRGLKRKTEQFIFSRLFSGSSRTGYVRTKNAYKDLTLARAIGISGAAVAPIMGRMTTRFRSFACTVLGMRLGQWLKNPRYIADDF</sequence>
<dbReference type="InterPro" id="IPR016035">
    <property type="entry name" value="Acyl_Trfase/lysoPLipase"/>
</dbReference>
<reference evidence="4" key="1">
    <citation type="journal article" date="2020" name="mSystems">
        <title>Genome- and Community-Level Interaction Insights into Carbon Utilization and Element Cycling Functions of Hydrothermarchaeota in Hydrothermal Sediment.</title>
        <authorList>
            <person name="Zhou Z."/>
            <person name="Liu Y."/>
            <person name="Xu W."/>
            <person name="Pan J."/>
            <person name="Luo Z.H."/>
            <person name="Li M."/>
        </authorList>
    </citation>
    <scope>NUCLEOTIDE SEQUENCE [LARGE SCALE GENOMIC DNA]</scope>
    <source>
        <strain evidence="4">HyVt-503</strain>
    </source>
</reference>
<feature type="transmembrane region" description="Helical" evidence="2">
    <location>
        <begin position="351"/>
        <end position="375"/>
    </location>
</feature>
<feature type="transmembrane region" description="Helical" evidence="2">
    <location>
        <begin position="316"/>
        <end position="339"/>
    </location>
</feature>
<keyword evidence="2" id="KW-1133">Transmembrane helix</keyword>
<dbReference type="GO" id="GO:0006629">
    <property type="term" value="P:lipid metabolic process"/>
    <property type="evidence" value="ECO:0007669"/>
    <property type="project" value="UniProtKB-KW"/>
</dbReference>
<keyword evidence="1" id="KW-0443">Lipid metabolism</keyword>
<accession>A0A7V2SWE9</accession>
<dbReference type="Proteomes" id="UP000885797">
    <property type="component" value="Unassembled WGS sequence"/>
</dbReference>
<dbReference type="InterPro" id="IPR002641">
    <property type="entry name" value="PNPLA_dom"/>
</dbReference>
<dbReference type="Gene3D" id="3.40.1090.10">
    <property type="entry name" value="Cytosolic phospholipase A2 catalytic domain"/>
    <property type="match status" value="1"/>
</dbReference>
<gene>
    <name evidence="4" type="ORF">ENJ63_03855</name>
</gene>
<keyword evidence="2" id="KW-0472">Membrane</keyword>
<feature type="transmembrane region" description="Helical" evidence="2">
    <location>
        <begin position="258"/>
        <end position="277"/>
    </location>
</feature>
<dbReference type="Pfam" id="PF01734">
    <property type="entry name" value="Patatin"/>
    <property type="match status" value="1"/>
</dbReference>
<name>A0A7V2SWE9_9BACT</name>
<feature type="transmembrane region" description="Helical" evidence="2">
    <location>
        <begin position="381"/>
        <end position="400"/>
    </location>
</feature>
<evidence type="ECO:0000313" key="4">
    <source>
        <dbReference type="EMBL" id="HFC46996.1"/>
    </source>
</evidence>